<feature type="region of interest" description="Disordered" evidence="1">
    <location>
        <begin position="1"/>
        <end position="255"/>
    </location>
</feature>
<dbReference type="EMBL" id="CP072757">
    <property type="protein sequence ID" value="QUC22134.1"/>
    <property type="molecule type" value="Genomic_DNA"/>
</dbReference>
<proteinExistence type="predicted"/>
<name>A0A8E5HV54_USTVR</name>
<accession>A0A8E5HV54</accession>
<gene>
    <name evidence="2" type="ORF">UV8b_06375</name>
</gene>
<dbReference type="Proteomes" id="UP000027002">
    <property type="component" value="Chromosome 5"/>
</dbReference>
<evidence type="ECO:0000313" key="3">
    <source>
        <dbReference type="Proteomes" id="UP000027002"/>
    </source>
</evidence>
<dbReference type="OrthoDB" id="5388207at2759"/>
<dbReference type="GeneID" id="66067152"/>
<evidence type="ECO:0000256" key="1">
    <source>
        <dbReference type="SAM" id="MobiDB-lite"/>
    </source>
</evidence>
<sequence length="255" mass="26312">METIASMAQTAAKAVWGDGTEHCEPVSGVQGNVAKGEPYDAGNMEPDASSTTASQLQEPNRAGDTSAASRKLESESATRASRPVVAEHHDANHAIADATTTTEESSGDHVGSPVDTDNAPSVMGDGPRPLETVAKENGGDAGNLVVVPEAESTSSSQDLDGGASNPDTRNKTNKGTGEKYVKTSGLAADGGDFDATLPGAGREADRLLEEKGIQRGTGNNLKGSSSPGISHQDVDGKDKQSLKERLKDKLHIHKS</sequence>
<reference evidence="2" key="1">
    <citation type="submission" date="2020-03" db="EMBL/GenBank/DDBJ databases">
        <title>A mixture of massive structural variations and highly conserved coding sequences in Ustilaginoidea virens genome.</title>
        <authorList>
            <person name="Zhang K."/>
            <person name="Zhao Z."/>
            <person name="Zhang Z."/>
            <person name="Li Y."/>
            <person name="Hsiang T."/>
            <person name="Sun W."/>
        </authorList>
    </citation>
    <scope>NUCLEOTIDE SEQUENCE</scope>
    <source>
        <strain evidence="2">UV-8b</strain>
    </source>
</reference>
<feature type="compositionally biased region" description="Polar residues" evidence="1">
    <location>
        <begin position="48"/>
        <end position="58"/>
    </location>
</feature>
<dbReference type="KEGG" id="uvi:66067152"/>
<evidence type="ECO:0000313" key="2">
    <source>
        <dbReference type="EMBL" id="QUC22134.1"/>
    </source>
</evidence>
<evidence type="ECO:0008006" key="4">
    <source>
        <dbReference type="Google" id="ProtNLM"/>
    </source>
</evidence>
<feature type="compositionally biased region" description="Basic and acidic residues" evidence="1">
    <location>
        <begin position="202"/>
        <end position="213"/>
    </location>
</feature>
<feature type="compositionally biased region" description="Basic and acidic residues" evidence="1">
    <location>
        <begin position="232"/>
        <end position="249"/>
    </location>
</feature>
<organism evidence="2 3">
    <name type="scientific">Ustilaginoidea virens</name>
    <name type="common">Rice false smut fungus</name>
    <name type="synonym">Villosiclava virens</name>
    <dbReference type="NCBI Taxonomy" id="1159556"/>
    <lineage>
        <taxon>Eukaryota</taxon>
        <taxon>Fungi</taxon>
        <taxon>Dikarya</taxon>
        <taxon>Ascomycota</taxon>
        <taxon>Pezizomycotina</taxon>
        <taxon>Sordariomycetes</taxon>
        <taxon>Hypocreomycetidae</taxon>
        <taxon>Hypocreales</taxon>
        <taxon>Clavicipitaceae</taxon>
        <taxon>Ustilaginoidea</taxon>
    </lineage>
</organism>
<keyword evidence="3" id="KW-1185">Reference proteome</keyword>
<protein>
    <recommendedName>
        <fullName evidence="4">Glycine-rich cell wall structural protein 1</fullName>
    </recommendedName>
</protein>
<dbReference type="AlphaFoldDB" id="A0A8E5HV54"/>
<dbReference type="RefSeq" id="XP_042999807.1">
    <property type="nucleotide sequence ID" value="XM_043143872.1"/>
</dbReference>
<feature type="compositionally biased region" description="Polar residues" evidence="1">
    <location>
        <begin position="216"/>
        <end position="229"/>
    </location>
</feature>